<dbReference type="InterPro" id="IPR051783">
    <property type="entry name" value="NAD(P)-dependent_oxidoreduct"/>
</dbReference>
<evidence type="ECO:0000313" key="3">
    <source>
        <dbReference type="Proteomes" id="UP001162734"/>
    </source>
</evidence>
<reference evidence="3" key="1">
    <citation type="journal article" date="2022" name="Int. J. Syst. Evol. Microbiol.">
        <title>Anaeromyxobacter oryzae sp. nov., Anaeromyxobacter diazotrophicus sp. nov. and Anaeromyxobacter paludicola sp. nov., isolated from paddy soils.</title>
        <authorList>
            <person name="Itoh H."/>
            <person name="Xu Z."/>
            <person name="Mise K."/>
            <person name="Masuda Y."/>
            <person name="Ushijima N."/>
            <person name="Hayakawa C."/>
            <person name="Shiratori Y."/>
            <person name="Senoo K."/>
        </authorList>
    </citation>
    <scope>NUCLEOTIDE SEQUENCE [LARGE SCALE GENOMIC DNA]</scope>
    <source>
        <strain evidence="3">Red630</strain>
    </source>
</reference>
<dbReference type="InterPro" id="IPR001509">
    <property type="entry name" value="Epimerase_deHydtase"/>
</dbReference>
<gene>
    <name evidence="2" type="ORF">AMPC_04420</name>
</gene>
<keyword evidence="3" id="KW-1185">Reference proteome</keyword>
<dbReference type="PANTHER" id="PTHR48079:SF6">
    <property type="entry name" value="NAD(P)-BINDING DOMAIN-CONTAINING PROTEIN-RELATED"/>
    <property type="match status" value="1"/>
</dbReference>
<dbReference type="Proteomes" id="UP001162734">
    <property type="component" value="Chromosome"/>
</dbReference>
<organism evidence="2 3">
    <name type="scientific">Anaeromyxobacter paludicola</name>
    <dbReference type="NCBI Taxonomy" id="2918171"/>
    <lineage>
        <taxon>Bacteria</taxon>
        <taxon>Pseudomonadati</taxon>
        <taxon>Myxococcota</taxon>
        <taxon>Myxococcia</taxon>
        <taxon>Myxococcales</taxon>
        <taxon>Cystobacterineae</taxon>
        <taxon>Anaeromyxobacteraceae</taxon>
        <taxon>Anaeromyxobacter</taxon>
    </lineage>
</organism>
<evidence type="ECO:0000259" key="1">
    <source>
        <dbReference type="Pfam" id="PF01370"/>
    </source>
</evidence>
<dbReference type="RefSeq" id="WP_248343958.1">
    <property type="nucleotide sequence ID" value="NZ_AP025592.1"/>
</dbReference>
<dbReference type="PANTHER" id="PTHR48079">
    <property type="entry name" value="PROTEIN YEEZ"/>
    <property type="match status" value="1"/>
</dbReference>
<accession>A0ABN6N286</accession>
<proteinExistence type="predicted"/>
<feature type="domain" description="NAD-dependent epimerase/dehydratase" evidence="1">
    <location>
        <begin position="3"/>
        <end position="213"/>
    </location>
</feature>
<sequence length="280" mass="29514">MHVLIAGCGWLGQAVAAALLARGDRVTGVRRDPARAAALAPLGVAPLAADLTDPAALERLPGDVDAVVACQSARADGEGPYRDAYVRSNETLLALARRRPLRAFVYTGSTGVFGQRDGEDVDETTPPDPRSPGAEVLVQAERLVLGAAPGVPARLVRLSGLYGPGRAGILERVRGGALALGPGDGAWMNFCHRDDAVAFVLAALDRGRDGGVYHGSDARPARRREVVTWVAAALGIPPARREEAPAGPDRRILSERSRRELGLTLSYPSFAEGVKMLLPR</sequence>
<dbReference type="SUPFAM" id="SSF51735">
    <property type="entry name" value="NAD(P)-binding Rossmann-fold domains"/>
    <property type="match status" value="1"/>
</dbReference>
<dbReference type="EMBL" id="AP025592">
    <property type="protein sequence ID" value="BDG07329.1"/>
    <property type="molecule type" value="Genomic_DNA"/>
</dbReference>
<dbReference type="Pfam" id="PF01370">
    <property type="entry name" value="Epimerase"/>
    <property type="match status" value="1"/>
</dbReference>
<evidence type="ECO:0000313" key="2">
    <source>
        <dbReference type="EMBL" id="BDG07329.1"/>
    </source>
</evidence>
<dbReference type="InterPro" id="IPR036291">
    <property type="entry name" value="NAD(P)-bd_dom_sf"/>
</dbReference>
<dbReference type="Gene3D" id="3.40.50.720">
    <property type="entry name" value="NAD(P)-binding Rossmann-like Domain"/>
    <property type="match status" value="1"/>
</dbReference>
<protein>
    <submittedName>
        <fullName evidence="2">NAD(P)-dependent oxidoreductase</fullName>
    </submittedName>
</protein>
<name>A0ABN6N286_9BACT</name>